<evidence type="ECO:0000256" key="2">
    <source>
        <dbReference type="ARBA" id="ARBA00022525"/>
    </source>
</evidence>
<keyword evidence="7" id="KW-1185">Reference proteome</keyword>
<dbReference type="Pfam" id="PF00021">
    <property type="entry name" value="UPAR_LY6"/>
    <property type="match status" value="1"/>
</dbReference>
<keyword evidence="3" id="KW-0732">Signal</keyword>
<evidence type="ECO:0000256" key="3">
    <source>
        <dbReference type="SAM" id="SignalP"/>
    </source>
</evidence>
<dbReference type="InterPro" id="IPR050918">
    <property type="entry name" value="CNF-like_PLA2_Inhibitor"/>
</dbReference>
<dbReference type="FunCoup" id="T1EVR2">
    <property type="interactions" value="111"/>
</dbReference>
<organism evidence="6 7">
    <name type="scientific">Helobdella robusta</name>
    <name type="common">Californian leech</name>
    <dbReference type="NCBI Taxonomy" id="6412"/>
    <lineage>
        <taxon>Eukaryota</taxon>
        <taxon>Metazoa</taxon>
        <taxon>Spiralia</taxon>
        <taxon>Lophotrochozoa</taxon>
        <taxon>Annelida</taxon>
        <taxon>Clitellata</taxon>
        <taxon>Hirudinea</taxon>
        <taxon>Rhynchobdellida</taxon>
        <taxon>Glossiphoniidae</taxon>
        <taxon>Helobdella</taxon>
    </lineage>
</organism>
<proteinExistence type="predicted"/>
<dbReference type="PANTHER" id="PTHR20914:SF9">
    <property type="entry name" value="COILED, ISOFORM A"/>
    <property type="match status" value="1"/>
</dbReference>
<reference evidence="7" key="1">
    <citation type="submission" date="2012-12" db="EMBL/GenBank/DDBJ databases">
        <authorList>
            <person name="Hellsten U."/>
            <person name="Grimwood J."/>
            <person name="Chapman J.A."/>
            <person name="Shapiro H."/>
            <person name="Aerts A."/>
            <person name="Otillar R.P."/>
            <person name="Terry A.Y."/>
            <person name="Boore J.L."/>
            <person name="Simakov O."/>
            <person name="Marletaz F."/>
            <person name="Cho S.-J."/>
            <person name="Edsinger-Gonzales E."/>
            <person name="Havlak P."/>
            <person name="Kuo D.-H."/>
            <person name="Larsson T."/>
            <person name="Lv J."/>
            <person name="Arendt D."/>
            <person name="Savage R."/>
            <person name="Osoegawa K."/>
            <person name="de Jong P."/>
            <person name="Lindberg D.R."/>
            <person name="Seaver E.C."/>
            <person name="Weisblat D.A."/>
            <person name="Putnam N.H."/>
            <person name="Grigoriev I.V."/>
            <person name="Rokhsar D.S."/>
        </authorList>
    </citation>
    <scope>NUCLEOTIDE SEQUENCE</scope>
</reference>
<dbReference type="Gene3D" id="2.10.60.10">
    <property type="entry name" value="CD59"/>
    <property type="match status" value="1"/>
</dbReference>
<dbReference type="HOGENOM" id="CLU_146225_0_0_1"/>
<dbReference type="InterPro" id="IPR016054">
    <property type="entry name" value="LY6_UPA_recep-like"/>
</dbReference>
<sequence>MILSTGVVSYLCICLISLFAVTVNSLECYSCKDQDGNKDKCIKTSKQCEQSQDVCYSSITWRIPPYWTPRGNRIHYLSKDCDTQKKCQAKQEQLKHICIRDWYLDWQCHECCQGDLCNYYVTVSNVTM</sequence>
<evidence type="ECO:0000313" key="5">
    <source>
        <dbReference type="EMBL" id="ESN92631.1"/>
    </source>
</evidence>
<dbReference type="KEGG" id="hro:HELRODRAFT_164707"/>
<dbReference type="AlphaFoldDB" id="T1EVR2"/>
<keyword evidence="2" id="KW-0964">Secreted</keyword>
<dbReference type="GO" id="GO:0005576">
    <property type="term" value="C:extracellular region"/>
    <property type="evidence" value="ECO:0007669"/>
    <property type="project" value="UniProtKB-SubCell"/>
</dbReference>
<dbReference type="InParanoid" id="T1EVR2"/>
<dbReference type="InterPro" id="IPR045860">
    <property type="entry name" value="Snake_toxin-like_sf"/>
</dbReference>
<reference evidence="5 7" key="2">
    <citation type="journal article" date="2013" name="Nature">
        <title>Insights into bilaterian evolution from three spiralian genomes.</title>
        <authorList>
            <person name="Simakov O."/>
            <person name="Marletaz F."/>
            <person name="Cho S.J."/>
            <person name="Edsinger-Gonzales E."/>
            <person name="Havlak P."/>
            <person name="Hellsten U."/>
            <person name="Kuo D.H."/>
            <person name="Larsson T."/>
            <person name="Lv J."/>
            <person name="Arendt D."/>
            <person name="Savage R."/>
            <person name="Osoegawa K."/>
            <person name="de Jong P."/>
            <person name="Grimwood J."/>
            <person name="Chapman J.A."/>
            <person name="Shapiro H."/>
            <person name="Aerts A."/>
            <person name="Otillar R.P."/>
            <person name="Terry A.Y."/>
            <person name="Boore J.L."/>
            <person name="Grigoriev I.V."/>
            <person name="Lindberg D.R."/>
            <person name="Seaver E.C."/>
            <person name="Weisblat D.A."/>
            <person name="Putnam N.H."/>
            <person name="Rokhsar D.S."/>
        </authorList>
    </citation>
    <scope>NUCLEOTIDE SEQUENCE</scope>
</reference>
<dbReference type="EMBL" id="AMQM01001776">
    <property type="status" value="NOT_ANNOTATED_CDS"/>
    <property type="molecule type" value="Genomic_DNA"/>
</dbReference>
<evidence type="ECO:0000313" key="6">
    <source>
        <dbReference type="EnsemblMetazoa" id="HelroP164707"/>
    </source>
</evidence>
<feature type="signal peptide" evidence="3">
    <location>
        <begin position="1"/>
        <end position="25"/>
    </location>
</feature>
<dbReference type="CDD" id="cd23599">
    <property type="entry name" value="TFP_LU_ECD_Cold"/>
    <property type="match status" value="1"/>
</dbReference>
<accession>T1EVR2</accession>
<evidence type="ECO:0000313" key="7">
    <source>
        <dbReference type="Proteomes" id="UP000015101"/>
    </source>
</evidence>
<dbReference type="eggNOG" id="ENOG502S3JS">
    <property type="taxonomic scope" value="Eukaryota"/>
</dbReference>
<reference evidence="6" key="3">
    <citation type="submission" date="2015-06" db="UniProtKB">
        <authorList>
            <consortium name="EnsemblMetazoa"/>
        </authorList>
    </citation>
    <scope>IDENTIFICATION</scope>
</reference>
<dbReference type="EMBL" id="KB097639">
    <property type="protein sequence ID" value="ESN92631.1"/>
    <property type="molecule type" value="Genomic_DNA"/>
</dbReference>
<dbReference type="STRING" id="6412.T1EVR2"/>
<dbReference type="GeneID" id="20200662"/>
<dbReference type="EnsemblMetazoa" id="HelroT164707">
    <property type="protein sequence ID" value="HelroP164707"/>
    <property type="gene ID" value="HelroG164707"/>
</dbReference>
<dbReference type="PANTHER" id="PTHR20914">
    <property type="entry name" value="LY6/PLAUR DOMAIN-CONTAINING PROTEIN 8"/>
    <property type="match status" value="1"/>
</dbReference>
<dbReference type="Proteomes" id="UP000015101">
    <property type="component" value="Unassembled WGS sequence"/>
</dbReference>
<dbReference type="OrthoDB" id="6278121at2759"/>
<evidence type="ECO:0000259" key="4">
    <source>
        <dbReference type="Pfam" id="PF00021"/>
    </source>
</evidence>
<gene>
    <name evidence="6" type="primary">20200662</name>
    <name evidence="5" type="ORF">HELRODRAFT_164707</name>
</gene>
<feature type="domain" description="UPAR/Ly6" evidence="4">
    <location>
        <begin position="24"/>
        <end position="118"/>
    </location>
</feature>
<comment type="subcellular location">
    <subcellularLocation>
        <location evidence="1">Secreted</location>
    </subcellularLocation>
</comment>
<dbReference type="RefSeq" id="XP_009028948.1">
    <property type="nucleotide sequence ID" value="XM_009030700.1"/>
</dbReference>
<dbReference type="OMA" id="TIKTCEY"/>
<feature type="chain" id="PRO_5010980070" description="UPAR/Ly6 domain-containing protein" evidence="3">
    <location>
        <begin position="26"/>
        <end position="128"/>
    </location>
</feature>
<dbReference type="SUPFAM" id="SSF57302">
    <property type="entry name" value="Snake toxin-like"/>
    <property type="match status" value="1"/>
</dbReference>
<evidence type="ECO:0000256" key="1">
    <source>
        <dbReference type="ARBA" id="ARBA00004613"/>
    </source>
</evidence>
<name>T1EVR2_HELRO</name>
<protein>
    <recommendedName>
        <fullName evidence="4">UPAR/Ly6 domain-containing protein</fullName>
    </recommendedName>
</protein>
<dbReference type="CTD" id="20200662"/>